<keyword evidence="3" id="KW-1185">Reference proteome</keyword>
<feature type="compositionally biased region" description="Low complexity" evidence="1">
    <location>
        <begin position="778"/>
        <end position="789"/>
    </location>
</feature>
<feature type="region of interest" description="Disordered" evidence="1">
    <location>
        <begin position="1"/>
        <end position="96"/>
    </location>
</feature>
<gene>
    <name evidence="2" type="ORF">MYCIT1_LOCUS38259</name>
</gene>
<feature type="compositionally biased region" description="Basic and acidic residues" evidence="1">
    <location>
        <begin position="510"/>
        <end position="522"/>
    </location>
</feature>
<protein>
    <submittedName>
        <fullName evidence="2">Uncharacterized protein</fullName>
    </submittedName>
</protein>
<feature type="compositionally biased region" description="Low complexity" evidence="1">
    <location>
        <begin position="315"/>
        <end position="339"/>
    </location>
</feature>
<feature type="compositionally biased region" description="Low complexity" evidence="1">
    <location>
        <begin position="126"/>
        <end position="145"/>
    </location>
</feature>
<accession>A0AAD2Q7H2</accession>
<evidence type="ECO:0000313" key="3">
    <source>
        <dbReference type="Proteomes" id="UP001295794"/>
    </source>
</evidence>
<feature type="region of interest" description="Disordered" evidence="1">
    <location>
        <begin position="993"/>
        <end position="1071"/>
    </location>
</feature>
<proteinExistence type="predicted"/>
<feature type="compositionally biased region" description="Polar residues" evidence="1">
    <location>
        <begin position="343"/>
        <end position="355"/>
    </location>
</feature>
<feature type="compositionally biased region" description="Basic and acidic residues" evidence="1">
    <location>
        <begin position="652"/>
        <end position="664"/>
    </location>
</feature>
<feature type="compositionally biased region" description="Pro residues" evidence="1">
    <location>
        <begin position="1002"/>
        <end position="1013"/>
    </location>
</feature>
<feature type="compositionally biased region" description="Polar residues" evidence="1">
    <location>
        <begin position="726"/>
        <end position="749"/>
    </location>
</feature>
<feature type="compositionally biased region" description="Polar residues" evidence="1">
    <location>
        <begin position="219"/>
        <end position="229"/>
    </location>
</feature>
<feature type="region of interest" description="Disordered" evidence="1">
    <location>
        <begin position="384"/>
        <end position="835"/>
    </location>
</feature>
<feature type="compositionally biased region" description="Low complexity" evidence="1">
    <location>
        <begin position="1014"/>
        <end position="1055"/>
    </location>
</feature>
<feature type="compositionally biased region" description="Polar residues" evidence="1">
    <location>
        <begin position="704"/>
        <end position="719"/>
    </location>
</feature>
<dbReference type="EMBL" id="CAVNYO010000480">
    <property type="protein sequence ID" value="CAK5284798.1"/>
    <property type="molecule type" value="Genomic_DNA"/>
</dbReference>
<feature type="compositionally biased region" description="Low complexity" evidence="1">
    <location>
        <begin position="197"/>
        <end position="218"/>
    </location>
</feature>
<dbReference type="Proteomes" id="UP001295794">
    <property type="component" value="Unassembled WGS sequence"/>
</dbReference>
<feature type="region of interest" description="Disordered" evidence="1">
    <location>
        <begin position="915"/>
        <end position="980"/>
    </location>
</feature>
<feature type="compositionally biased region" description="Low complexity" evidence="1">
    <location>
        <begin position="463"/>
        <end position="474"/>
    </location>
</feature>
<feature type="region of interest" description="Disordered" evidence="1">
    <location>
        <begin position="117"/>
        <end position="371"/>
    </location>
</feature>
<reference evidence="2" key="1">
    <citation type="submission" date="2023-11" db="EMBL/GenBank/DDBJ databases">
        <authorList>
            <person name="De Vega J J."/>
            <person name="De Vega J J."/>
        </authorList>
    </citation>
    <scope>NUCLEOTIDE SEQUENCE</scope>
</reference>
<name>A0AAD2Q7H2_9AGAR</name>
<evidence type="ECO:0000313" key="2">
    <source>
        <dbReference type="EMBL" id="CAK5284798.1"/>
    </source>
</evidence>
<feature type="compositionally biased region" description="Low complexity" evidence="1">
    <location>
        <begin position="52"/>
        <end position="63"/>
    </location>
</feature>
<comment type="caution">
    <text evidence="2">The sequence shown here is derived from an EMBL/GenBank/DDBJ whole genome shotgun (WGS) entry which is preliminary data.</text>
</comment>
<feature type="region of interest" description="Disordered" evidence="1">
    <location>
        <begin position="1085"/>
        <end position="1133"/>
    </location>
</feature>
<feature type="compositionally biased region" description="Low complexity" evidence="1">
    <location>
        <begin position="618"/>
        <end position="640"/>
    </location>
</feature>
<dbReference type="AlphaFoldDB" id="A0AAD2Q7H2"/>
<feature type="compositionally biased region" description="Low complexity" evidence="1">
    <location>
        <begin position="421"/>
        <end position="432"/>
    </location>
</feature>
<evidence type="ECO:0000256" key="1">
    <source>
        <dbReference type="SAM" id="MobiDB-lite"/>
    </source>
</evidence>
<organism evidence="2 3">
    <name type="scientific">Mycena citricolor</name>
    <dbReference type="NCBI Taxonomy" id="2018698"/>
    <lineage>
        <taxon>Eukaryota</taxon>
        <taxon>Fungi</taxon>
        <taxon>Dikarya</taxon>
        <taxon>Basidiomycota</taxon>
        <taxon>Agaricomycotina</taxon>
        <taxon>Agaricomycetes</taxon>
        <taxon>Agaricomycetidae</taxon>
        <taxon>Agaricales</taxon>
        <taxon>Marasmiineae</taxon>
        <taxon>Mycenaceae</taxon>
        <taxon>Mycena</taxon>
    </lineage>
</organism>
<feature type="compositionally biased region" description="Low complexity" evidence="1">
    <location>
        <begin position="152"/>
        <end position="189"/>
    </location>
</feature>
<feature type="compositionally biased region" description="Polar residues" evidence="1">
    <location>
        <begin position="498"/>
        <end position="509"/>
    </location>
</feature>
<feature type="compositionally biased region" description="Polar residues" evidence="1">
    <location>
        <begin position="67"/>
        <end position="84"/>
    </location>
</feature>
<sequence>MLPDPPPPRSSLRPPSAIVAPSPGSIQSSLPARKSIRRAATETGLNVTAVHGSSGSATSTRAGLNRPSGSSMFPTTSVRASLTASPPSQPSPSTRISIVSNTTLTSHSITPLSSAFAFSAPMDGQPSGISSSLSSPLAARTPPSRLRAPSITVRNSTVESSTSNSSRSQSASKSNVIRSTAPTSPTKTSSHAESTRARAVSASATSTTTAAARAWAMSVGSNSRSRSQAPTTPPSVPPVSRLRRPSTAGNSTDAAGGDIRKGVGDTVVKHPPHHSPPASLPSNSTIPSHKSVPSPASPTQRIPDGSSIGHRHMSLSTLPQTTKHTTLTASSSSYSSRSRVPAINTSTSLQASVSRSEMRPIPGPISPAQSATFATARAVIQRGREHNGTSGSPMGALRPGDSFESSADAGLPAFGDLIAAPQGTGTPKTPTPHSDVPLSAFGVSDMPAQSPAESDRGRNTLKTTTPTDSDTTSPASPMGVPLSAVGGSIRTGFGFNSRALQASSSGSNKASRETANEGDRDPALVYQSGWLDTPTPSAQLSWPDRGAVPSPSLDPYYSPKRSRSHDRSRDAALGTPNTPPRPPKSPSRARTLIPNEAIEHSQSRMQESVGLLPKPKLTRSGTESSRSQSSDSATISRSSSMPLSRKPPAISDDAKLPIRSELRAPKTLVMPTDSSNLRSRQSQEDVVPLALQTKTLPVARPTGPNLSTAHPHSPSTQRINRAPDTTALSGNPRSRTVSSDGESVATRSSGEGMMMRRKKYGPSRLAVGRKVEDLPSHSGTDSDATSSARTTEHDVALAMLGPLRSSSGSEKRPRNVLKRKPSGVTSMTAASVHDNPPTLAIELPATVPIALSPEPLTPAGAVAQAYKDRATPSPDGDERDPTPYYTVFGSTSGRIVAVGSKEDWESGFGVSSRVEAVKKSNRILSRKSSESGRTSNTTERLYAKRRPSHGETEGAVPSYTPIHNEPRSRRSEPALSGGNKIWKLMKRISTGALKEQYAEPRTLPPVPPLPPLPTTGIPRTSRTLPTPPRTSTTTRSSSQDSKFFSQQSGRSSTSSYEIPNDAPPMPNSIVGQHIVPPQELYRLEVESSAAEETPSPPPDIKARPESQSLPLPPRRLPKPTTAPLANRVSDTPSIPQFSTVDAFNSFPARKSVDGTIKRRPLPAVSRLPKTRIEPVMFRAENTAAVLTEREKADRWDALLEKSDKAGGTIHMGMGALESENMSVRTSVGSTVLLNDF</sequence>